<evidence type="ECO:0000256" key="4">
    <source>
        <dbReference type="ARBA" id="ARBA00022989"/>
    </source>
</evidence>
<dbReference type="PANTHER" id="PTHR30509:SF9">
    <property type="entry name" value="MULTIDRUG RESISTANCE PROTEIN MDTO"/>
    <property type="match status" value="1"/>
</dbReference>
<comment type="subcellular location">
    <subcellularLocation>
        <location evidence="1">Cell membrane</location>
        <topology evidence="1">Multi-pass membrane protein</topology>
    </subcellularLocation>
</comment>
<dbReference type="EMBL" id="FOAZ01000015">
    <property type="protein sequence ID" value="SEL92533.1"/>
    <property type="molecule type" value="Genomic_DNA"/>
</dbReference>
<reference evidence="11" key="1">
    <citation type="submission" date="2016-10" db="EMBL/GenBank/DDBJ databases">
        <authorList>
            <person name="Varghese N."/>
        </authorList>
    </citation>
    <scope>NUCLEOTIDE SEQUENCE [LARGE SCALE GENOMIC DNA]</scope>
    <source>
        <strain evidence="11">DSM 45096 / BCRC 16803 / CGMCC 4.1857 / CIP 109030 / JCM 12277 / KCTC 19219 / NBRC 100920 / 33214</strain>
    </source>
</reference>
<evidence type="ECO:0000256" key="5">
    <source>
        <dbReference type="ARBA" id="ARBA00023136"/>
    </source>
</evidence>
<keyword evidence="4 7" id="KW-1133">Transmembrane helix</keyword>
<protein>
    <submittedName>
        <fullName evidence="10">Uncharacterized membrane protein YccC</fullName>
    </submittedName>
</protein>
<dbReference type="InterPro" id="IPR032692">
    <property type="entry name" value="YccS_N"/>
</dbReference>
<dbReference type="AlphaFoldDB" id="A0A1H7U6C8"/>
<dbReference type="RefSeq" id="WP_042450581.1">
    <property type="nucleotide sequence ID" value="NZ_BBPN01000019.1"/>
</dbReference>
<feature type="transmembrane region" description="Helical" evidence="7">
    <location>
        <begin position="502"/>
        <end position="519"/>
    </location>
</feature>
<feature type="transmembrane region" description="Helical" evidence="7">
    <location>
        <begin position="378"/>
        <end position="402"/>
    </location>
</feature>
<dbReference type="PANTHER" id="PTHR30509">
    <property type="entry name" value="P-HYDROXYBENZOIC ACID EFFLUX PUMP SUBUNIT-RELATED"/>
    <property type="match status" value="1"/>
</dbReference>
<gene>
    <name evidence="10" type="ORF">SAMN05414137_115104</name>
</gene>
<keyword evidence="3 7" id="KW-0812">Transmembrane</keyword>
<sequence length="690" mass="72422">MSSSSAGSAWYRSWYRSLKTATRSGLTVERATNQPLAALRGAVGVAIALFGALAIGGPAMATSAALGAQLSGMATFQRSYRPRPWLALATALALSVSTFVGYCASPYHVLFLAVLAVWAFAAGMAWVAGQTAGILASMAVTVMLVVVTLPASVPQAAQHAGVIAAGGLVQALLVLVWPVDRWGAHREALAEACASMADYARRLRHDPFAAFDPDPLMLAREAAIVTPGQARSRPNELTGVRSLVERLRPALAALADPRVGAAEEGRERDRARELLAAAAEILDAAARSIRSGEGAQVPERTYRALALPPDGPVLQGLARHTALRLIGLLAEVTDALDSPADDDQPRFLRRPGVRALLPLTVEAVRRHWTRRSPVMRHAVRVAVVVTLAEAIGMALPFGHGYWAAMTVMMIMRPEFSQTYSRGVARLAGTVIGVGLASGVMVLAKPAPWVCGLLAVIAVGCAYLTMRAGYMALSALVSVYVVFLLSMDGLVLRYTAEERVGMTLLGGLLAFAAYAVWPTWQTVRLPDRLADYIAAAGDYSAATLEAYGEPSAQTRRALREALLDHRGARAALAATEASAAAEPVRDRGLRPSQLTDARAAISAVGRTSMLIEAHVPAAQGTCPGATAFASVVREELSRAALAVRAGGPVDLGGVQAAFLAWSDAADGTPPEIIFDASILTEAVTGLGDALQ</sequence>
<feature type="domain" description="Integral membrane protein YccS N-terminal" evidence="8">
    <location>
        <begin position="89"/>
        <end position="201"/>
    </location>
</feature>
<evidence type="ECO:0000256" key="3">
    <source>
        <dbReference type="ARBA" id="ARBA00022692"/>
    </source>
</evidence>
<evidence type="ECO:0000313" key="10">
    <source>
        <dbReference type="EMBL" id="SEL92533.1"/>
    </source>
</evidence>
<organism evidence="10 11">
    <name type="scientific">Streptacidiphilus jiangxiensis</name>
    <dbReference type="NCBI Taxonomy" id="235985"/>
    <lineage>
        <taxon>Bacteria</taxon>
        <taxon>Bacillati</taxon>
        <taxon>Actinomycetota</taxon>
        <taxon>Actinomycetes</taxon>
        <taxon>Kitasatosporales</taxon>
        <taxon>Streptomycetaceae</taxon>
        <taxon>Streptacidiphilus</taxon>
    </lineage>
</organism>
<evidence type="ECO:0000256" key="7">
    <source>
        <dbReference type="SAM" id="Phobius"/>
    </source>
</evidence>
<feature type="transmembrane region" description="Helical" evidence="7">
    <location>
        <begin position="422"/>
        <end position="443"/>
    </location>
</feature>
<dbReference type="STRING" id="235985.SAMN05414137_115104"/>
<evidence type="ECO:0000259" key="8">
    <source>
        <dbReference type="Pfam" id="PF12805"/>
    </source>
</evidence>
<evidence type="ECO:0000256" key="6">
    <source>
        <dbReference type="ARBA" id="ARBA00043993"/>
    </source>
</evidence>
<evidence type="ECO:0000256" key="2">
    <source>
        <dbReference type="ARBA" id="ARBA00022475"/>
    </source>
</evidence>
<dbReference type="Proteomes" id="UP000183015">
    <property type="component" value="Unassembled WGS sequence"/>
</dbReference>
<keyword evidence="5 7" id="KW-0472">Membrane</keyword>
<proteinExistence type="inferred from homology"/>
<evidence type="ECO:0000259" key="9">
    <source>
        <dbReference type="Pfam" id="PF13515"/>
    </source>
</evidence>
<dbReference type="Pfam" id="PF12805">
    <property type="entry name" value="FUSC-like"/>
    <property type="match status" value="1"/>
</dbReference>
<feature type="transmembrane region" description="Helical" evidence="7">
    <location>
        <begin position="42"/>
        <end position="64"/>
    </location>
</feature>
<dbReference type="eggNOG" id="COG1289">
    <property type="taxonomic scope" value="Bacteria"/>
</dbReference>
<dbReference type="InterPro" id="IPR049453">
    <property type="entry name" value="Memb_transporter_dom"/>
</dbReference>
<dbReference type="Pfam" id="PF13515">
    <property type="entry name" value="FUSC_2"/>
    <property type="match status" value="1"/>
</dbReference>
<feature type="domain" description="Integral membrane bound transporter" evidence="9">
    <location>
        <begin position="388"/>
        <end position="511"/>
    </location>
</feature>
<evidence type="ECO:0000313" key="11">
    <source>
        <dbReference type="Proteomes" id="UP000183015"/>
    </source>
</evidence>
<feature type="transmembrane region" description="Helical" evidence="7">
    <location>
        <begin position="471"/>
        <end position="490"/>
    </location>
</feature>
<comment type="similarity">
    <text evidence="6">Belongs to the YccS/YhfK family.</text>
</comment>
<keyword evidence="11" id="KW-1185">Reference proteome</keyword>
<evidence type="ECO:0000256" key="1">
    <source>
        <dbReference type="ARBA" id="ARBA00004651"/>
    </source>
</evidence>
<feature type="transmembrane region" description="Helical" evidence="7">
    <location>
        <begin position="159"/>
        <end position="179"/>
    </location>
</feature>
<accession>A0A1H7U6C8</accession>
<name>A0A1H7U6C8_STRJI</name>
<dbReference type="GO" id="GO:0005886">
    <property type="term" value="C:plasma membrane"/>
    <property type="evidence" value="ECO:0007669"/>
    <property type="project" value="UniProtKB-SubCell"/>
</dbReference>
<feature type="transmembrane region" description="Helical" evidence="7">
    <location>
        <begin position="134"/>
        <end position="153"/>
    </location>
</feature>
<feature type="transmembrane region" description="Helical" evidence="7">
    <location>
        <begin position="85"/>
        <end position="102"/>
    </location>
</feature>
<feature type="transmembrane region" description="Helical" evidence="7">
    <location>
        <begin position="448"/>
        <end position="465"/>
    </location>
</feature>
<dbReference type="OrthoDB" id="128040at2"/>
<keyword evidence="2" id="KW-1003">Cell membrane</keyword>
<feature type="transmembrane region" description="Helical" evidence="7">
    <location>
        <begin position="108"/>
        <end position="127"/>
    </location>
</feature>